<organism evidence="2 3">
    <name type="scientific">Laspinema olomoucense D3b</name>
    <dbReference type="NCBI Taxonomy" id="2953688"/>
    <lineage>
        <taxon>Bacteria</taxon>
        <taxon>Bacillati</taxon>
        <taxon>Cyanobacteriota</taxon>
        <taxon>Cyanophyceae</taxon>
        <taxon>Oscillatoriophycideae</taxon>
        <taxon>Oscillatoriales</taxon>
        <taxon>Laspinemataceae</taxon>
        <taxon>Laspinema</taxon>
        <taxon>Laspinema olomoucense</taxon>
    </lineage>
</organism>
<reference evidence="2 3" key="1">
    <citation type="journal article" date="2022" name="Front. Microbiol.">
        <title>High genomic differentiation and limited gene flow indicate recent cryptic speciation within the genus Laspinema (cyanobacteria).</title>
        <authorList>
            <person name="Stanojkovic A."/>
            <person name="Skoupy S."/>
            <person name="Skaloud P."/>
            <person name="Dvorak P."/>
        </authorList>
    </citation>
    <scope>NUCLEOTIDE SEQUENCE [LARGE SCALE GENOMIC DNA]</scope>
    <source>
        <strain evidence="2 3">D3b</strain>
    </source>
</reference>
<proteinExistence type="predicted"/>
<evidence type="ECO:0000256" key="1">
    <source>
        <dbReference type="SAM" id="SignalP"/>
    </source>
</evidence>
<sequence length="110" mass="11233">MIRFKLAPALSLALTLAITSILAAAQPFLGMANLSQPVAQVTQIAPSGAIATPLHPSLLSQVSGNLASVWMSPEIRHQGALIAQGSGSDPIRDALGCSCAICTGQSQIEV</sequence>
<name>A0ABT2N0T9_9CYAN</name>
<comment type="caution">
    <text evidence="2">The sequence shown here is derived from an EMBL/GenBank/DDBJ whole genome shotgun (WGS) entry which is preliminary data.</text>
</comment>
<keyword evidence="1" id="KW-0732">Signal</keyword>
<feature type="signal peptide" evidence="1">
    <location>
        <begin position="1"/>
        <end position="25"/>
    </location>
</feature>
<dbReference type="RefSeq" id="WP_261234167.1">
    <property type="nucleotide sequence ID" value="NZ_JAMXFA010000001.1"/>
</dbReference>
<protein>
    <submittedName>
        <fullName evidence="2">Uncharacterized protein</fullName>
    </submittedName>
</protein>
<keyword evidence="3" id="KW-1185">Reference proteome</keyword>
<dbReference type="EMBL" id="JAMXFA010000001">
    <property type="protein sequence ID" value="MCT7976293.1"/>
    <property type="molecule type" value="Genomic_DNA"/>
</dbReference>
<dbReference type="Proteomes" id="UP001525961">
    <property type="component" value="Unassembled WGS sequence"/>
</dbReference>
<accession>A0ABT2N0T9</accession>
<gene>
    <name evidence="2" type="ORF">NG792_00980</name>
</gene>
<evidence type="ECO:0000313" key="2">
    <source>
        <dbReference type="EMBL" id="MCT7976293.1"/>
    </source>
</evidence>
<evidence type="ECO:0000313" key="3">
    <source>
        <dbReference type="Proteomes" id="UP001525961"/>
    </source>
</evidence>
<feature type="chain" id="PRO_5046311658" evidence="1">
    <location>
        <begin position="26"/>
        <end position="110"/>
    </location>
</feature>